<organism evidence="1 2">
    <name type="scientific">Dyadobacter soli</name>
    <dbReference type="NCBI Taxonomy" id="659014"/>
    <lineage>
        <taxon>Bacteria</taxon>
        <taxon>Pseudomonadati</taxon>
        <taxon>Bacteroidota</taxon>
        <taxon>Cytophagia</taxon>
        <taxon>Cytophagales</taxon>
        <taxon>Spirosomataceae</taxon>
        <taxon>Dyadobacter</taxon>
    </lineage>
</organism>
<accession>A0A1G6VRR0</accession>
<evidence type="ECO:0000313" key="2">
    <source>
        <dbReference type="Proteomes" id="UP000198748"/>
    </source>
</evidence>
<dbReference type="OrthoDB" id="9830221at2"/>
<dbReference type="Proteomes" id="UP000198748">
    <property type="component" value="Unassembled WGS sequence"/>
</dbReference>
<reference evidence="2" key="1">
    <citation type="submission" date="2016-10" db="EMBL/GenBank/DDBJ databases">
        <authorList>
            <person name="Varghese N."/>
            <person name="Submissions S."/>
        </authorList>
    </citation>
    <scope>NUCLEOTIDE SEQUENCE [LARGE SCALE GENOMIC DNA]</scope>
    <source>
        <strain evidence="2">DSM 25329</strain>
    </source>
</reference>
<keyword evidence="2" id="KW-1185">Reference proteome</keyword>
<proteinExistence type="predicted"/>
<gene>
    <name evidence="1" type="ORF">SAMN04487996_101322</name>
</gene>
<sequence>MKIHFILLGVSVALISGCQKKNTELDPVYNPLSGVYSGEITYVSLDDDGNVNPDYPIETHAVNFEIDGAKFNRPECGCAGAISVDEIQGTTLFTSSDKACEDQGSANGQSWSFTNDIMGKFKFKIHGDTLNLSSISGSTKNPASLHKQIVAIRQSF</sequence>
<protein>
    <recommendedName>
        <fullName evidence="3">Lipocalin-like domain-containing protein</fullName>
    </recommendedName>
</protein>
<evidence type="ECO:0000313" key="1">
    <source>
        <dbReference type="EMBL" id="SDD56224.1"/>
    </source>
</evidence>
<dbReference type="PROSITE" id="PS51257">
    <property type="entry name" value="PROKAR_LIPOPROTEIN"/>
    <property type="match status" value="1"/>
</dbReference>
<dbReference type="RefSeq" id="WP_090146029.1">
    <property type="nucleotide sequence ID" value="NZ_FNAN01000001.1"/>
</dbReference>
<dbReference type="AlphaFoldDB" id="A0A1G6VRR0"/>
<name>A0A1G6VRR0_9BACT</name>
<dbReference type="STRING" id="659014.SAMN04487996_101322"/>
<dbReference type="EMBL" id="FNAN01000001">
    <property type="protein sequence ID" value="SDD56224.1"/>
    <property type="molecule type" value="Genomic_DNA"/>
</dbReference>
<evidence type="ECO:0008006" key="3">
    <source>
        <dbReference type="Google" id="ProtNLM"/>
    </source>
</evidence>